<dbReference type="OrthoDB" id="148827at2"/>
<dbReference type="GO" id="GO:0005886">
    <property type="term" value="C:plasma membrane"/>
    <property type="evidence" value="ECO:0007669"/>
    <property type="project" value="UniProtKB-SubCell"/>
</dbReference>
<gene>
    <name evidence="10" type="ORF">C1I99_06975</name>
</gene>
<keyword evidence="6 7" id="KW-0472">Membrane</keyword>
<dbReference type="PANTHER" id="PTHR43744">
    <property type="entry name" value="ABC TRANSPORTER PERMEASE PROTEIN MG189-RELATED-RELATED"/>
    <property type="match status" value="1"/>
</dbReference>
<keyword evidence="11" id="KW-1185">Reference proteome</keyword>
<feature type="compositionally biased region" description="Basic and acidic residues" evidence="8">
    <location>
        <begin position="146"/>
        <end position="158"/>
    </location>
</feature>
<feature type="transmembrane region" description="Helical" evidence="7">
    <location>
        <begin position="471"/>
        <end position="495"/>
    </location>
</feature>
<evidence type="ECO:0000256" key="6">
    <source>
        <dbReference type="ARBA" id="ARBA00023136"/>
    </source>
</evidence>
<keyword evidence="3" id="KW-1003">Cell membrane</keyword>
<name>A0A2W2CSB1_9ACTN</name>
<feature type="compositionally biased region" description="Low complexity" evidence="8">
    <location>
        <begin position="266"/>
        <end position="282"/>
    </location>
</feature>
<dbReference type="PROSITE" id="PS50928">
    <property type="entry name" value="ABC_TM1"/>
    <property type="match status" value="1"/>
</dbReference>
<feature type="transmembrane region" description="Helical" evidence="7">
    <location>
        <begin position="290"/>
        <end position="309"/>
    </location>
</feature>
<evidence type="ECO:0000256" key="4">
    <source>
        <dbReference type="ARBA" id="ARBA00022692"/>
    </source>
</evidence>
<dbReference type="Pfam" id="PF00528">
    <property type="entry name" value="BPD_transp_1"/>
    <property type="match status" value="1"/>
</dbReference>
<dbReference type="PANTHER" id="PTHR43744:SF3">
    <property type="entry name" value="LACTOSE TRANSPORT SYSTEM PERMEASE PROTEIN LACG"/>
    <property type="match status" value="1"/>
</dbReference>
<comment type="similarity">
    <text evidence="7">Belongs to the binding-protein-dependent transport system permease family.</text>
</comment>
<evidence type="ECO:0000256" key="8">
    <source>
        <dbReference type="SAM" id="MobiDB-lite"/>
    </source>
</evidence>
<dbReference type="InterPro" id="IPR000515">
    <property type="entry name" value="MetI-like"/>
</dbReference>
<dbReference type="CDD" id="cd06261">
    <property type="entry name" value="TM_PBP2"/>
    <property type="match status" value="1"/>
</dbReference>
<keyword evidence="2 7" id="KW-0813">Transport</keyword>
<sequence length="556" mass="60988">MAVPGARPGDRRGLHPVPVRQHARPVGDRCDPAQAGPVRRRGQLRPALARRPVPHRHDQLPAVRGLRGPGHGRRPAGAGRAGQWHHPDPRFPAHRVLPAGGHVVGDRGSDLDQPAGQPGPGEPGTGLARRDQRAGAVPQWPLADPAQRDGGHDLDRPRILHGHLPRRAGQHRPCAVRRRIRRRGRADPAIPARDRPGRTHHVGTDRALLLGLRLPRLRRGVHPDRRHRRRGWPEHHDHHAHPAGGHRPAGRDRVRRRDQRGDVRGPRAAARRATVVPAPRRQPVSRTQKTLRYLVLLAFFLLLAGPLLWQLSLSFKGAGDDLYAQPPQVIPADPTTGNYTGVLDRLPVLLYVLNSGIVALLVVAGNIAGATLAGFALARLRFRFRCLVTGLFVVALLVPIESIIIAQFLLVRSTGLADTLLGVALPTCVAALNVLLMRNGFQVIPAELEEAARIDGAGVWRRFWHVCVPQVRGVMTVVAIFSFVGAWNDFLWPLIVLSSEENYTLTLGLNRLRGTFYSDPRLIAAGTIIALLPILAVFALLQRYFFRGLEAGGIKG</sequence>
<evidence type="ECO:0000256" key="2">
    <source>
        <dbReference type="ARBA" id="ARBA00022448"/>
    </source>
</evidence>
<evidence type="ECO:0000313" key="10">
    <source>
        <dbReference type="EMBL" id="PZG01483.1"/>
    </source>
</evidence>
<feature type="transmembrane region" description="Helical" evidence="7">
    <location>
        <begin position="416"/>
        <end position="436"/>
    </location>
</feature>
<evidence type="ECO:0000256" key="3">
    <source>
        <dbReference type="ARBA" id="ARBA00022475"/>
    </source>
</evidence>
<dbReference type="Proteomes" id="UP000248749">
    <property type="component" value="Unassembled WGS sequence"/>
</dbReference>
<evidence type="ECO:0000259" key="9">
    <source>
        <dbReference type="PROSITE" id="PS50928"/>
    </source>
</evidence>
<dbReference type="SUPFAM" id="SSF161098">
    <property type="entry name" value="MetI-like"/>
    <property type="match status" value="1"/>
</dbReference>
<feature type="compositionally biased region" description="Basic residues" evidence="8">
    <location>
        <begin position="159"/>
        <end position="184"/>
    </location>
</feature>
<dbReference type="AlphaFoldDB" id="A0A2W2CSB1"/>
<dbReference type="InterPro" id="IPR035906">
    <property type="entry name" value="MetI-like_sf"/>
</dbReference>
<evidence type="ECO:0000256" key="7">
    <source>
        <dbReference type="RuleBase" id="RU363032"/>
    </source>
</evidence>
<dbReference type="Gene3D" id="1.10.3720.10">
    <property type="entry name" value="MetI-like"/>
    <property type="match status" value="1"/>
</dbReference>
<dbReference type="EMBL" id="POUB01000028">
    <property type="protein sequence ID" value="PZG01483.1"/>
    <property type="molecule type" value="Genomic_DNA"/>
</dbReference>
<keyword evidence="5 7" id="KW-1133">Transmembrane helix</keyword>
<feature type="transmembrane region" description="Helical" evidence="7">
    <location>
        <begin position="387"/>
        <end position="410"/>
    </location>
</feature>
<feature type="region of interest" description="Disordered" evidence="8">
    <location>
        <begin position="220"/>
        <end position="282"/>
    </location>
</feature>
<evidence type="ECO:0000256" key="1">
    <source>
        <dbReference type="ARBA" id="ARBA00004651"/>
    </source>
</evidence>
<feature type="domain" description="ABC transmembrane type-1" evidence="9">
    <location>
        <begin position="352"/>
        <end position="541"/>
    </location>
</feature>
<accession>A0A2W2CSB1</accession>
<evidence type="ECO:0000256" key="5">
    <source>
        <dbReference type="ARBA" id="ARBA00022989"/>
    </source>
</evidence>
<comment type="caution">
    <text evidence="10">The sequence shown here is derived from an EMBL/GenBank/DDBJ whole genome shotgun (WGS) entry which is preliminary data.</text>
</comment>
<comment type="subcellular location">
    <subcellularLocation>
        <location evidence="1 7">Cell membrane</location>
        <topology evidence="1 7">Multi-pass membrane protein</topology>
    </subcellularLocation>
</comment>
<feature type="transmembrane region" description="Helical" evidence="7">
    <location>
        <begin position="522"/>
        <end position="541"/>
    </location>
</feature>
<dbReference type="GO" id="GO:0055085">
    <property type="term" value="P:transmembrane transport"/>
    <property type="evidence" value="ECO:0007669"/>
    <property type="project" value="InterPro"/>
</dbReference>
<organism evidence="10 11">
    <name type="scientific">Micromonospora deserti</name>
    <dbReference type="NCBI Taxonomy" id="2070366"/>
    <lineage>
        <taxon>Bacteria</taxon>
        <taxon>Bacillati</taxon>
        <taxon>Actinomycetota</taxon>
        <taxon>Actinomycetes</taxon>
        <taxon>Micromonosporales</taxon>
        <taxon>Micromonosporaceae</taxon>
        <taxon>Micromonospora</taxon>
    </lineage>
</organism>
<evidence type="ECO:0000313" key="11">
    <source>
        <dbReference type="Proteomes" id="UP000248749"/>
    </source>
</evidence>
<feature type="transmembrane region" description="Helical" evidence="7">
    <location>
        <begin position="348"/>
        <end position="375"/>
    </location>
</feature>
<reference evidence="10 11" key="1">
    <citation type="submission" date="2018-01" db="EMBL/GenBank/DDBJ databases">
        <title>Draft genome sequence of Salinispora sp. 13K206.</title>
        <authorList>
            <person name="Sahin N."/>
            <person name="Saygin H."/>
            <person name="Ay H."/>
        </authorList>
    </citation>
    <scope>NUCLEOTIDE SEQUENCE [LARGE SCALE GENOMIC DNA]</scope>
    <source>
        <strain evidence="10 11">13K206</strain>
    </source>
</reference>
<proteinExistence type="inferred from homology"/>
<keyword evidence="4 7" id="KW-0812">Transmembrane</keyword>
<feature type="compositionally biased region" description="Basic residues" evidence="8">
    <location>
        <begin position="220"/>
        <end position="230"/>
    </location>
</feature>
<feature type="region of interest" description="Disordered" evidence="8">
    <location>
        <begin position="1"/>
        <end position="201"/>
    </location>
</feature>
<protein>
    <recommendedName>
        <fullName evidence="9">ABC transmembrane type-1 domain-containing protein</fullName>
    </recommendedName>
</protein>